<evidence type="ECO:0000313" key="3">
    <source>
        <dbReference type="Proteomes" id="UP001202328"/>
    </source>
</evidence>
<evidence type="ECO:0000313" key="2">
    <source>
        <dbReference type="EMBL" id="KAI3835264.1"/>
    </source>
</evidence>
<dbReference type="GO" id="GO:0006886">
    <property type="term" value="P:intracellular protein transport"/>
    <property type="evidence" value="ECO:0007669"/>
    <property type="project" value="InterPro"/>
</dbReference>
<comment type="similarity">
    <text evidence="1">Belongs to the VPS26 family.</text>
</comment>
<dbReference type="Pfam" id="PF03643">
    <property type="entry name" value="Vps26"/>
    <property type="match status" value="1"/>
</dbReference>
<proteinExistence type="inferred from homology"/>
<dbReference type="PANTHER" id="PTHR12233">
    <property type="entry name" value="VACUOLAR PROTEIN SORTING 26 RELATED"/>
    <property type="match status" value="1"/>
</dbReference>
<keyword evidence="3" id="KW-1185">Reference proteome</keyword>
<protein>
    <submittedName>
        <fullName evidence="2">Uncharacterized protein</fullName>
    </submittedName>
</protein>
<dbReference type="InterPro" id="IPR028934">
    <property type="entry name" value="Vps26-related"/>
</dbReference>
<sequence length="72" mass="8598">MKPCLRQMEVGIEDCQHIEFEYSKSKYHFKDLIIGKIYFLLGRINSWDPCEVRVALELDHEPMNLIFYGRSC</sequence>
<organism evidence="2 3">
    <name type="scientific">Papaver atlanticum</name>
    <dbReference type="NCBI Taxonomy" id="357466"/>
    <lineage>
        <taxon>Eukaryota</taxon>
        <taxon>Viridiplantae</taxon>
        <taxon>Streptophyta</taxon>
        <taxon>Embryophyta</taxon>
        <taxon>Tracheophyta</taxon>
        <taxon>Spermatophyta</taxon>
        <taxon>Magnoliopsida</taxon>
        <taxon>Ranunculales</taxon>
        <taxon>Papaveraceae</taxon>
        <taxon>Papaveroideae</taxon>
        <taxon>Papaver</taxon>
    </lineage>
</organism>
<dbReference type="InterPro" id="IPR014752">
    <property type="entry name" value="Arrestin-like_C"/>
</dbReference>
<dbReference type="EMBL" id="JAJJMB010017752">
    <property type="protein sequence ID" value="KAI3835264.1"/>
    <property type="molecule type" value="Genomic_DNA"/>
</dbReference>
<reference evidence="2" key="1">
    <citation type="submission" date="2022-04" db="EMBL/GenBank/DDBJ databases">
        <title>A functionally conserved STORR gene fusion in Papaver species that diverged 16.8 million years ago.</title>
        <authorList>
            <person name="Catania T."/>
        </authorList>
    </citation>
    <scope>NUCLEOTIDE SEQUENCE</scope>
    <source>
        <strain evidence="2">S-188037</strain>
    </source>
</reference>
<accession>A0AAD4RVJ9</accession>
<dbReference type="Gene3D" id="2.60.40.640">
    <property type="match status" value="1"/>
</dbReference>
<comment type="caution">
    <text evidence="2">The sequence shown here is derived from an EMBL/GenBank/DDBJ whole genome shotgun (WGS) entry which is preliminary data.</text>
</comment>
<evidence type="ECO:0000256" key="1">
    <source>
        <dbReference type="ARBA" id="ARBA00009100"/>
    </source>
</evidence>
<dbReference type="Proteomes" id="UP001202328">
    <property type="component" value="Unassembled WGS sequence"/>
</dbReference>
<dbReference type="AlphaFoldDB" id="A0AAD4RVJ9"/>
<name>A0AAD4RVJ9_9MAGN</name>
<gene>
    <name evidence="2" type="ORF">MKW98_020380</name>
</gene>